<dbReference type="RefSeq" id="WP_420886141.1">
    <property type="nucleotide sequence ID" value="NZ_CBTK010000261.1"/>
</dbReference>
<gene>
    <name evidence="1" type="ORF">BN874_460095</name>
</gene>
<evidence type="ECO:0000313" key="2">
    <source>
        <dbReference type="Proteomes" id="UP000019184"/>
    </source>
</evidence>
<accession>A0A7U7GDW1</accession>
<dbReference type="NCBIfam" id="TIGR02620">
    <property type="entry name" value="cas_VVA1548"/>
    <property type="match status" value="1"/>
</dbReference>
<evidence type="ECO:0008006" key="3">
    <source>
        <dbReference type="Google" id="ProtNLM"/>
    </source>
</evidence>
<dbReference type="Proteomes" id="UP000019184">
    <property type="component" value="Unassembled WGS sequence"/>
</dbReference>
<dbReference type="InterPro" id="IPR013443">
    <property type="entry name" value="CRISPR-assoc_prot_Csx16"/>
</dbReference>
<dbReference type="AlphaFoldDB" id="A0A7U7GDW1"/>
<keyword evidence="2" id="KW-1185">Reference proteome</keyword>
<evidence type="ECO:0000313" key="1">
    <source>
        <dbReference type="EMBL" id="CDH46474.1"/>
    </source>
</evidence>
<name>A0A7U7GDW1_9GAMM</name>
<comment type="caution">
    <text evidence="1">The sequence shown here is derived from an EMBL/GenBank/DDBJ whole genome shotgun (WGS) entry which is preliminary data.</text>
</comment>
<dbReference type="EMBL" id="CBTK010000261">
    <property type="protein sequence ID" value="CDH46474.1"/>
    <property type="molecule type" value="Genomic_DNA"/>
</dbReference>
<organism evidence="1 2">
    <name type="scientific">Candidatus Contendobacter odensis Run_B_J11</name>
    <dbReference type="NCBI Taxonomy" id="1400861"/>
    <lineage>
        <taxon>Bacteria</taxon>
        <taxon>Pseudomonadati</taxon>
        <taxon>Pseudomonadota</taxon>
        <taxon>Gammaproteobacteria</taxon>
        <taxon>Candidatus Competibacteraceae</taxon>
        <taxon>Candidatus Contendibacter</taxon>
    </lineage>
</organism>
<dbReference type="Pfam" id="PF09652">
    <property type="entry name" value="Cas_VVA1548"/>
    <property type="match status" value="1"/>
</dbReference>
<proteinExistence type="predicted"/>
<reference evidence="1 2" key="1">
    <citation type="journal article" date="2014" name="ISME J.">
        <title>Candidatus Competibacter-lineage genomes retrieved from metagenomes reveal functional metabolic diversity.</title>
        <authorList>
            <person name="McIlroy S.J."/>
            <person name="Albertsen M."/>
            <person name="Andresen E.K."/>
            <person name="Saunders A.M."/>
            <person name="Kristiansen R."/>
            <person name="Stokholm-Bjerregaard M."/>
            <person name="Nielsen K.L."/>
            <person name="Nielsen P.H."/>
        </authorList>
    </citation>
    <scope>NUCLEOTIDE SEQUENCE [LARGE SCALE GENOMIC DNA]</scope>
    <source>
        <strain evidence="1 2">Run_B_J11</strain>
    </source>
</reference>
<protein>
    <recommendedName>
        <fullName evidence="3">CRISPR-associated protein Csx16</fullName>
    </recommendedName>
</protein>
<sequence length="102" mass="11184">MMTTYFVTRHPGALDWAAEEDLAVDVMLAHLDPETIQPGDTVIGTLPIHLAAQVCQRGGRYLHLSLEVPPEQRGRELTAADLHQFGARLEAYRVIPDAAPLG</sequence>